<proteinExistence type="predicted"/>
<sequence>MGDLQFEWDEDKAAHNLAKHGVSFLTAAAMFANEIIERIDDREDYGESRFIALGRVETEIYRVAYTWRGDAVIRIITAQKANRNERETDHREIFP</sequence>
<evidence type="ECO:0000313" key="2">
    <source>
        <dbReference type="Proteomes" id="UP000253529"/>
    </source>
</evidence>
<gene>
    <name evidence="1" type="ORF">DFR50_15521</name>
</gene>
<dbReference type="Proteomes" id="UP000253529">
    <property type="component" value="Unassembled WGS sequence"/>
</dbReference>
<accession>A0A366EJH0</accession>
<dbReference type="EMBL" id="QNRK01000055">
    <property type="protein sequence ID" value="RBP02116.1"/>
    <property type="molecule type" value="Genomic_DNA"/>
</dbReference>
<protein>
    <submittedName>
        <fullName evidence="1">Uncharacterized protein</fullName>
    </submittedName>
</protein>
<dbReference type="RefSeq" id="WP_113893701.1">
    <property type="nucleotide sequence ID" value="NZ_QNRK01000055.1"/>
</dbReference>
<evidence type="ECO:0000313" key="1">
    <source>
        <dbReference type="EMBL" id="RBP02116.1"/>
    </source>
</evidence>
<name>A0A366EJH0_9HYPH</name>
<keyword evidence="2" id="KW-1185">Reference proteome</keyword>
<comment type="caution">
    <text evidence="1">The sequence shown here is derived from an EMBL/GenBank/DDBJ whole genome shotgun (WGS) entry which is preliminary data.</text>
</comment>
<dbReference type="InterPro" id="IPR038573">
    <property type="entry name" value="BrnT_sf"/>
</dbReference>
<dbReference type="InterPro" id="IPR007460">
    <property type="entry name" value="BrnT_toxin"/>
</dbReference>
<dbReference type="OrthoDB" id="839663at2"/>
<dbReference type="Pfam" id="PF04365">
    <property type="entry name" value="BrnT_toxin"/>
    <property type="match status" value="1"/>
</dbReference>
<reference evidence="1 2" key="1">
    <citation type="submission" date="2018-06" db="EMBL/GenBank/DDBJ databases">
        <title>Genomic Encyclopedia of Type Strains, Phase IV (KMG-IV): sequencing the most valuable type-strain genomes for metagenomic binning, comparative biology and taxonomic classification.</title>
        <authorList>
            <person name="Goeker M."/>
        </authorList>
    </citation>
    <scope>NUCLEOTIDE SEQUENCE [LARGE SCALE GENOMIC DNA]</scope>
    <source>
        <strain evidence="1 2">DSM 24875</strain>
    </source>
</reference>
<dbReference type="AlphaFoldDB" id="A0A366EJH0"/>
<dbReference type="Gene3D" id="3.10.450.530">
    <property type="entry name" value="Ribonuclease toxin, BrnT, of type II toxin-antitoxin system"/>
    <property type="match status" value="1"/>
</dbReference>
<organism evidence="1 2">
    <name type="scientific">Roseiarcus fermentans</name>
    <dbReference type="NCBI Taxonomy" id="1473586"/>
    <lineage>
        <taxon>Bacteria</taxon>
        <taxon>Pseudomonadati</taxon>
        <taxon>Pseudomonadota</taxon>
        <taxon>Alphaproteobacteria</taxon>
        <taxon>Hyphomicrobiales</taxon>
        <taxon>Roseiarcaceae</taxon>
        <taxon>Roseiarcus</taxon>
    </lineage>
</organism>